<evidence type="ECO:0000256" key="1">
    <source>
        <dbReference type="ARBA" id="ARBA00022645"/>
    </source>
</evidence>
<dbReference type="SUPFAM" id="SSF56601">
    <property type="entry name" value="beta-lactamase/transpeptidase-like"/>
    <property type="match status" value="1"/>
</dbReference>
<feature type="domain" description="Glycosyl transferase family 51" evidence="12">
    <location>
        <begin position="109"/>
        <end position="290"/>
    </location>
</feature>
<dbReference type="InterPro" id="IPR023346">
    <property type="entry name" value="Lysozyme-like_dom_sf"/>
</dbReference>
<reference evidence="13" key="2">
    <citation type="journal article" date="2021" name="Microbiome">
        <title>Successional dynamics and alternative stable states in a saline activated sludge microbial community over 9 years.</title>
        <authorList>
            <person name="Wang Y."/>
            <person name="Ye J."/>
            <person name="Ju F."/>
            <person name="Liu L."/>
            <person name="Boyd J.A."/>
            <person name="Deng Y."/>
            <person name="Parks D.H."/>
            <person name="Jiang X."/>
            <person name="Yin X."/>
            <person name="Woodcroft B.J."/>
            <person name="Tyson G.W."/>
            <person name="Hugenholtz P."/>
            <person name="Polz M.F."/>
            <person name="Zhang T."/>
        </authorList>
    </citation>
    <scope>NUCLEOTIDE SEQUENCE</scope>
    <source>
        <strain evidence="13">HKST-UBA09</strain>
    </source>
</reference>
<keyword evidence="10" id="KW-0812">Transmembrane</keyword>
<gene>
    <name evidence="13" type="ORF">KC669_03205</name>
</gene>
<evidence type="ECO:0000313" key="14">
    <source>
        <dbReference type="Proteomes" id="UP000714915"/>
    </source>
</evidence>
<comment type="catalytic activity">
    <reaction evidence="8">
        <text>[GlcNAc-(1-&gt;4)-Mur2Ac(oyl-L-Ala-gamma-D-Glu-L-Lys-D-Ala-D-Ala)](n)-di-trans,octa-cis-undecaprenyl diphosphate + beta-D-GlcNAc-(1-&gt;4)-Mur2Ac(oyl-L-Ala-gamma-D-Glu-L-Lys-D-Ala-D-Ala)-di-trans,octa-cis-undecaprenyl diphosphate = [GlcNAc-(1-&gt;4)-Mur2Ac(oyl-L-Ala-gamma-D-Glu-L-Lys-D-Ala-D-Ala)](n+1)-di-trans,octa-cis-undecaprenyl diphosphate + di-trans,octa-cis-undecaprenyl diphosphate + H(+)</text>
        <dbReference type="Rhea" id="RHEA:23708"/>
        <dbReference type="Rhea" id="RHEA-COMP:9602"/>
        <dbReference type="Rhea" id="RHEA-COMP:9603"/>
        <dbReference type="ChEBI" id="CHEBI:15378"/>
        <dbReference type="ChEBI" id="CHEBI:58405"/>
        <dbReference type="ChEBI" id="CHEBI:60033"/>
        <dbReference type="ChEBI" id="CHEBI:78435"/>
        <dbReference type="EC" id="2.4.99.28"/>
    </reaction>
</comment>
<keyword evidence="6" id="KW-0511">Multifunctional enzyme</keyword>
<dbReference type="GO" id="GO:0009252">
    <property type="term" value="P:peptidoglycan biosynthetic process"/>
    <property type="evidence" value="ECO:0007669"/>
    <property type="project" value="TreeGrafter"/>
</dbReference>
<evidence type="ECO:0000259" key="11">
    <source>
        <dbReference type="Pfam" id="PF00905"/>
    </source>
</evidence>
<keyword evidence="10" id="KW-1133">Transmembrane helix</keyword>
<dbReference type="PANTHER" id="PTHR32282:SF33">
    <property type="entry name" value="PEPTIDOGLYCAN GLYCOSYLTRANSFERASE"/>
    <property type="match status" value="1"/>
</dbReference>
<dbReference type="PANTHER" id="PTHR32282">
    <property type="entry name" value="BINDING PROTEIN TRANSPEPTIDASE, PUTATIVE-RELATED"/>
    <property type="match status" value="1"/>
</dbReference>
<keyword evidence="5" id="KW-0378">Hydrolase</keyword>
<name>A0A955LB84_9BACT</name>
<keyword evidence="10" id="KW-0472">Membrane</keyword>
<dbReference type="GO" id="GO:0008955">
    <property type="term" value="F:peptidoglycan glycosyltransferase activity"/>
    <property type="evidence" value="ECO:0007669"/>
    <property type="project" value="UniProtKB-EC"/>
</dbReference>
<keyword evidence="4" id="KW-0808">Transferase</keyword>
<dbReference type="Pfam" id="PF00912">
    <property type="entry name" value="Transgly"/>
    <property type="match status" value="1"/>
</dbReference>
<dbReference type="AlphaFoldDB" id="A0A955LB84"/>
<dbReference type="InterPro" id="IPR001460">
    <property type="entry name" value="PCN-bd_Tpept"/>
</dbReference>
<evidence type="ECO:0000256" key="6">
    <source>
        <dbReference type="ARBA" id="ARBA00023268"/>
    </source>
</evidence>
<reference evidence="13" key="1">
    <citation type="submission" date="2020-04" db="EMBL/GenBank/DDBJ databases">
        <authorList>
            <person name="Zhang T."/>
        </authorList>
    </citation>
    <scope>NUCLEOTIDE SEQUENCE</scope>
    <source>
        <strain evidence="13">HKST-UBA09</strain>
    </source>
</reference>
<dbReference type="GO" id="GO:0004180">
    <property type="term" value="F:carboxypeptidase activity"/>
    <property type="evidence" value="ECO:0007669"/>
    <property type="project" value="UniProtKB-KW"/>
</dbReference>
<dbReference type="Proteomes" id="UP000714915">
    <property type="component" value="Unassembled WGS sequence"/>
</dbReference>
<feature type="region of interest" description="Disordered" evidence="9">
    <location>
        <begin position="1"/>
        <end position="29"/>
    </location>
</feature>
<evidence type="ECO:0000256" key="4">
    <source>
        <dbReference type="ARBA" id="ARBA00022679"/>
    </source>
</evidence>
<evidence type="ECO:0000256" key="5">
    <source>
        <dbReference type="ARBA" id="ARBA00022801"/>
    </source>
</evidence>
<evidence type="ECO:0000256" key="3">
    <source>
        <dbReference type="ARBA" id="ARBA00022676"/>
    </source>
</evidence>
<evidence type="ECO:0000256" key="2">
    <source>
        <dbReference type="ARBA" id="ARBA00022670"/>
    </source>
</evidence>
<evidence type="ECO:0000256" key="7">
    <source>
        <dbReference type="ARBA" id="ARBA00044770"/>
    </source>
</evidence>
<evidence type="ECO:0000256" key="8">
    <source>
        <dbReference type="ARBA" id="ARBA00049902"/>
    </source>
</evidence>
<evidence type="ECO:0000259" key="12">
    <source>
        <dbReference type="Pfam" id="PF00912"/>
    </source>
</evidence>
<dbReference type="Gene3D" id="1.10.3810.10">
    <property type="entry name" value="Biosynthetic peptidoglycan transglycosylase-like"/>
    <property type="match status" value="1"/>
</dbReference>
<feature type="transmembrane region" description="Helical" evidence="10">
    <location>
        <begin position="54"/>
        <end position="77"/>
    </location>
</feature>
<dbReference type="Pfam" id="PF00905">
    <property type="entry name" value="Transpeptidase"/>
    <property type="match status" value="1"/>
</dbReference>
<keyword evidence="3" id="KW-0328">Glycosyltransferase</keyword>
<dbReference type="InterPro" id="IPR050396">
    <property type="entry name" value="Glycosyltr_51/Transpeptidase"/>
</dbReference>
<organism evidence="13 14">
    <name type="scientific">Candidatus Dojkabacteria bacterium</name>
    <dbReference type="NCBI Taxonomy" id="2099670"/>
    <lineage>
        <taxon>Bacteria</taxon>
        <taxon>Candidatus Dojkabacteria</taxon>
    </lineage>
</organism>
<dbReference type="GO" id="GO:0030288">
    <property type="term" value="C:outer membrane-bounded periplasmic space"/>
    <property type="evidence" value="ECO:0007669"/>
    <property type="project" value="TreeGrafter"/>
</dbReference>
<keyword evidence="1" id="KW-0121">Carboxypeptidase</keyword>
<dbReference type="InterPro" id="IPR036950">
    <property type="entry name" value="PBP_transglycosylase"/>
</dbReference>
<dbReference type="GO" id="GO:0008658">
    <property type="term" value="F:penicillin binding"/>
    <property type="evidence" value="ECO:0007669"/>
    <property type="project" value="InterPro"/>
</dbReference>
<feature type="domain" description="Penicillin-binding protein transpeptidase" evidence="11">
    <location>
        <begin position="415"/>
        <end position="650"/>
    </location>
</feature>
<keyword evidence="2" id="KW-0645">Protease</keyword>
<dbReference type="InterPro" id="IPR012338">
    <property type="entry name" value="Beta-lactam/transpept-like"/>
</dbReference>
<evidence type="ECO:0000256" key="10">
    <source>
        <dbReference type="SAM" id="Phobius"/>
    </source>
</evidence>
<evidence type="ECO:0000313" key="13">
    <source>
        <dbReference type="EMBL" id="MCA9387016.1"/>
    </source>
</evidence>
<proteinExistence type="predicted"/>
<accession>A0A955LB84</accession>
<dbReference type="GO" id="GO:0006508">
    <property type="term" value="P:proteolysis"/>
    <property type="evidence" value="ECO:0007669"/>
    <property type="project" value="UniProtKB-KW"/>
</dbReference>
<dbReference type="SUPFAM" id="SSF53955">
    <property type="entry name" value="Lysozyme-like"/>
    <property type="match status" value="1"/>
</dbReference>
<evidence type="ECO:0000256" key="9">
    <source>
        <dbReference type="SAM" id="MobiDB-lite"/>
    </source>
</evidence>
<dbReference type="EC" id="2.4.99.28" evidence="7"/>
<dbReference type="EMBL" id="JAGQLF010000036">
    <property type="protein sequence ID" value="MCA9387016.1"/>
    <property type="molecule type" value="Genomic_DNA"/>
</dbReference>
<protein>
    <recommendedName>
        <fullName evidence="7">peptidoglycan glycosyltransferase</fullName>
        <ecNumber evidence="7">2.4.99.28</ecNumber>
    </recommendedName>
</protein>
<sequence>MTKTVKLSSRSKRPGSRSSSFKRTATSAGRRVSSFKSSLSTTKKQQQIKKYAKVALICIAIFLIMMLAGTIYAFSWLQGLNDSLPTVDEVFPEPPISSIIYDRKGTQLYKVIGDVNSDPVKIEEIPERVKWPFIAAEDESFYEHDGFDTAAILRCGINIAKSGGSDFCGGSTITQQLIKITALNSVKSKVERKIQELFMATKVEQANTKDDILGMYLTVTSYGSNIVGIQSASKFYFDKDPKDLTLAEAAILASIVQNPSYLSPTQPYDGDTESSQERVKQRQLYVLGQIKENKDSINDRIEQNEKQKAKENGAEFKPEEVEYFTDEMIANAEEQVLEYKPPFATDIKAGHFVNFALKELQEKDYNNGEPFTEEDLHNGGYRIYTTLDYDLQQVAEKYAAVGGNSYDYWNVHNAAVMTVTPKNGEIITMAGSKAFTGDSEGCDENGANCWYNPEVNVLATLQSPGSTNKVMAYYLAYVMGIIYPGDLLPDVPVSFGGYNPKNWDGKYFGVENTARSMLRLSRNLPALTLVEAVGIDTYVKTSREFGYSTYEDESQFGHSVAIGGTAVYPYEHVAAFGVFANQGDYVPVESILKIEDSEGNVIYEADAKPKQVGSPQGAYLINQTLLNNENMSWDGRDIAVKTGTSESNIDSSIVAWSPDFVTFGWVGNNNNDPTNPYYGYASIVVKPWLTDYMREIGGAEYFSAKSSFERPGFITRGGGSCNDKGDCLGLESDWMISNINYNSYITQKQAMVCTDQPDKLAREIDIALGLAQQKSFRQYKMPAPSWQNYLDAYLRNKGENNQAVPTEYCDIDRSGYSTAPVFRYENISSPDANTVNVSMSVYSASSDIEEVEIYLDGILIETITSGFPDFSTSVDISGNGFVNGQSYPISLVATNSEGESGSFDDRITIGSGGAVQPQNNGNNSLSFTFLEVTTGTLNYSDISQGTAYNVKVQYNGSIPLQSATLVLSNLTTGSIQNIPMTSQGGGVFLHSAPGSQIPNETAIYSYTVKGVTNGGSTFQSTAPDTIQIVGN</sequence>
<comment type="caution">
    <text evidence="13">The sequence shown here is derived from an EMBL/GenBank/DDBJ whole genome shotgun (WGS) entry which is preliminary data.</text>
</comment>
<dbReference type="InterPro" id="IPR001264">
    <property type="entry name" value="Glyco_trans_51"/>
</dbReference>
<dbReference type="Gene3D" id="3.40.710.10">
    <property type="entry name" value="DD-peptidase/beta-lactamase superfamily"/>
    <property type="match status" value="1"/>
</dbReference>